<sequence>MYATYDIDISSLLSCPFHPSPLYITLITSLLSHLHPFLSLLLLSHFHPSLSLLLLSSAIHTYSSISPPSLTSLHVSVTCPHFIHLTEDCFLYSDALRPIAL</sequence>
<organism evidence="1 2">
    <name type="scientific">Petrolisthes manimaculis</name>
    <dbReference type="NCBI Taxonomy" id="1843537"/>
    <lineage>
        <taxon>Eukaryota</taxon>
        <taxon>Metazoa</taxon>
        <taxon>Ecdysozoa</taxon>
        <taxon>Arthropoda</taxon>
        <taxon>Crustacea</taxon>
        <taxon>Multicrustacea</taxon>
        <taxon>Malacostraca</taxon>
        <taxon>Eumalacostraca</taxon>
        <taxon>Eucarida</taxon>
        <taxon>Decapoda</taxon>
        <taxon>Pleocyemata</taxon>
        <taxon>Anomura</taxon>
        <taxon>Galatheoidea</taxon>
        <taxon>Porcellanidae</taxon>
        <taxon>Petrolisthes</taxon>
    </lineage>
</organism>
<keyword evidence="2" id="KW-1185">Reference proteome</keyword>
<evidence type="ECO:0000313" key="2">
    <source>
        <dbReference type="Proteomes" id="UP001292094"/>
    </source>
</evidence>
<accession>A0AAE1NQ06</accession>
<proteinExistence type="predicted"/>
<name>A0AAE1NQ06_9EUCA</name>
<reference evidence="1" key="1">
    <citation type="submission" date="2023-11" db="EMBL/GenBank/DDBJ databases">
        <title>Genome assemblies of two species of porcelain crab, Petrolisthes cinctipes and Petrolisthes manimaculis (Anomura: Porcellanidae).</title>
        <authorList>
            <person name="Angst P."/>
        </authorList>
    </citation>
    <scope>NUCLEOTIDE SEQUENCE</scope>
    <source>
        <strain evidence="1">PB745_02</strain>
        <tissue evidence="1">Gill</tissue>
    </source>
</reference>
<dbReference type="EMBL" id="JAWZYT010004380">
    <property type="protein sequence ID" value="KAK4294043.1"/>
    <property type="molecule type" value="Genomic_DNA"/>
</dbReference>
<gene>
    <name evidence="1" type="ORF">Pmani_033304</name>
</gene>
<dbReference type="Proteomes" id="UP001292094">
    <property type="component" value="Unassembled WGS sequence"/>
</dbReference>
<dbReference type="AlphaFoldDB" id="A0AAE1NQ06"/>
<comment type="caution">
    <text evidence="1">The sequence shown here is derived from an EMBL/GenBank/DDBJ whole genome shotgun (WGS) entry which is preliminary data.</text>
</comment>
<protein>
    <submittedName>
        <fullName evidence="1">Uncharacterized protein</fullName>
    </submittedName>
</protein>
<evidence type="ECO:0000313" key="1">
    <source>
        <dbReference type="EMBL" id="KAK4294043.1"/>
    </source>
</evidence>